<gene>
    <name evidence="4" type="primary">LOC111318575</name>
</gene>
<dbReference type="InterPro" id="IPR029058">
    <property type="entry name" value="AB_hydrolase_fold"/>
</dbReference>
<evidence type="ECO:0000313" key="3">
    <source>
        <dbReference type="Proteomes" id="UP000515121"/>
    </source>
</evidence>
<dbReference type="AlphaFoldDB" id="A0A6P6BJD9"/>
<sequence length="464" mass="52497">MERGVIFLCFLLFALDAVDGFPMNDLISKLPGQPDVSFRQFAGHIDVDEKAGRSLFYYFVEAEKDPMNQPLTIWLTGGPGCSSVGDAFASVGPFITTNNARGLQRNLLSWNKVSNLLFIDSPIGSGWSYSNTSSDYTNGDDSTNKNLFTFMLKWYEKYPDFKSRDLYLAGSSFAGHFVPNFANSLLDYNKQSKGLKFNVKGLALGNPMLRRKLDILARFDFFFSRGMINSELHQQIVKECNAIDENNYFANIAVDWSAPCTQLMSKAPLVAFKTDDPRAAEGKLFDVLRDHCDGNLEDLKSGKEVTMVSYEVEMCLPLRPDFYFNQPEVQKAFHGNRTNLSYAWSGCFSDNFKYNESDKDLDMLPALKMILQQSVPITIFSGDQDGIIPTMGTLNHLNKLAEELNIKLIKDEAWKHENKDGGWKYIFGDLLTYMTVKGANHHATFSRPSEALFIFTNFTINRMH</sequence>
<dbReference type="SUPFAM" id="SSF53474">
    <property type="entry name" value="alpha/beta-Hydrolases"/>
    <property type="match status" value="1"/>
</dbReference>
<feature type="signal peptide" evidence="2">
    <location>
        <begin position="1"/>
        <end position="20"/>
    </location>
</feature>
<name>A0A6P6BJD9_DURZI</name>
<comment type="similarity">
    <text evidence="1">Belongs to the peptidase S10 family.</text>
</comment>
<dbReference type="Gene3D" id="3.40.50.1820">
    <property type="entry name" value="alpha/beta hydrolase"/>
    <property type="match status" value="1"/>
</dbReference>
<proteinExistence type="inferred from homology"/>
<dbReference type="GO" id="GO:0006508">
    <property type="term" value="P:proteolysis"/>
    <property type="evidence" value="ECO:0007669"/>
    <property type="project" value="InterPro"/>
</dbReference>
<organism evidence="3 4">
    <name type="scientific">Durio zibethinus</name>
    <name type="common">Durian</name>
    <dbReference type="NCBI Taxonomy" id="66656"/>
    <lineage>
        <taxon>Eukaryota</taxon>
        <taxon>Viridiplantae</taxon>
        <taxon>Streptophyta</taxon>
        <taxon>Embryophyta</taxon>
        <taxon>Tracheophyta</taxon>
        <taxon>Spermatophyta</taxon>
        <taxon>Magnoliopsida</taxon>
        <taxon>eudicotyledons</taxon>
        <taxon>Gunneridae</taxon>
        <taxon>Pentapetalae</taxon>
        <taxon>rosids</taxon>
        <taxon>malvids</taxon>
        <taxon>Malvales</taxon>
        <taxon>Malvaceae</taxon>
        <taxon>Helicteroideae</taxon>
        <taxon>Durio</taxon>
    </lineage>
</organism>
<protein>
    <submittedName>
        <fullName evidence="4">Serine carboxypeptidase-like 44</fullName>
    </submittedName>
</protein>
<dbReference type="Gene3D" id="3.40.50.11320">
    <property type="match status" value="1"/>
</dbReference>
<keyword evidence="3" id="KW-1185">Reference proteome</keyword>
<dbReference type="PANTHER" id="PTHR11802:SF227">
    <property type="entry name" value="SERINE CARBOXYPEPTIDASE-LIKE 41"/>
    <property type="match status" value="1"/>
</dbReference>
<dbReference type="RefSeq" id="XP_022777171.1">
    <property type="nucleotide sequence ID" value="XM_022921436.1"/>
</dbReference>
<dbReference type="Pfam" id="PF00450">
    <property type="entry name" value="Peptidase_S10"/>
    <property type="match status" value="1"/>
</dbReference>
<keyword evidence="2" id="KW-0732">Signal</keyword>
<evidence type="ECO:0000313" key="4">
    <source>
        <dbReference type="RefSeq" id="XP_022777171.1"/>
    </source>
</evidence>
<dbReference type="GeneID" id="111318575"/>
<dbReference type="PANTHER" id="PTHR11802">
    <property type="entry name" value="SERINE PROTEASE FAMILY S10 SERINE CARBOXYPEPTIDASE"/>
    <property type="match status" value="1"/>
</dbReference>
<dbReference type="OrthoDB" id="973044at2759"/>
<accession>A0A6P6BJD9</accession>
<dbReference type="KEGG" id="dzi:111318575"/>
<dbReference type="InterPro" id="IPR001563">
    <property type="entry name" value="Peptidase_S10"/>
</dbReference>
<dbReference type="GO" id="GO:0004185">
    <property type="term" value="F:serine-type carboxypeptidase activity"/>
    <property type="evidence" value="ECO:0007669"/>
    <property type="project" value="InterPro"/>
</dbReference>
<evidence type="ECO:0000256" key="1">
    <source>
        <dbReference type="ARBA" id="ARBA00009431"/>
    </source>
</evidence>
<evidence type="ECO:0000256" key="2">
    <source>
        <dbReference type="SAM" id="SignalP"/>
    </source>
</evidence>
<reference evidence="4" key="1">
    <citation type="submission" date="2025-08" db="UniProtKB">
        <authorList>
            <consortium name="RefSeq"/>
        </authorList>
    </citation>
    <scope>IDENTIFICATION</scope>
    <source>
        <tissue evidence="4">Fruit stalk</tissue>
    </source>
</reference>
<dbReference type="Proteomes" id="UP000515121">
    <property type="component" value="Unplaced"/>
</dbReference>
<dbReference type="PRINTS" id="PR00724">
    <property type="entry name" value="CRBOXYPTASEC"/>
</dbReference>
<dbReference type="Gene3D" id="6.10.250.940">
    <property type="match status" value="1"/>
</dbReference>
<feature type="chain" id="PRO_5027996272" evidence="2">
    <location>
        <begin position="21"/>
        <end position="464"/>
    </location>
</feature>